<evidence type="ECO:0000313" key="2">
    <source>
        <dbReference type="Proteomes" id="UP000887565"/>
    </source>
</evidence>
<dbReference type="WBParaSite" id="nRc.2.0.1.t21575-RA">
    <property type="protein sequence ID" value="nRc.2.0.1.t21575-RA"/>
    <property type="gene ID" value="nRc.2.0.1.g21575"/>
</dbReference>
<evidence type="ECO:0000256" key="1">
    <source>
        <dbReference type="SAM" id="MobiDB-lite"/>
    </source>
</evidence>
<dbReference type="Proteomes" id="UP000887565">
    <property type="component" value="Unplaced"/>
</dbReference>
<sequence>MSKTTKILNCDQKEFDGRWKKFFVPLAQIFWPFEPFGTNVQMSDTKLTSLRAVFLARASAALVFSPINFFGIPDLIREPESKGGQNRSQTQKWPPALNEPNYHQPHRDQE</sequence>
<keyword evidence="2" id="KW-1185">Reference proteome</keyword>
<feature type="compositionally biased region" description="Polar residues" evidence="1">
    <location>
        <begin position="83"/>
        <end position="92"/>
    </location>
</feature>
<name>A0A915J616_ROMCU</name>
<organism evidence="2 3">
    <name type="scientific">Romanomermis culicivorax</name>
    <name type="common">Nematode worm</name>
    <dbReference type="NCBI Taxonomy" id="13658"/>
    <lineage>
        <taxon>Eukaryota</taxon>
        <taxon>Metazoa</taxon>
        <taxon>Ecdysozoa</taxon>
        <taxon>Nematoda</taxon>
        <taxon>Enoplea</taxon>
        <taxon>Dorylaimia</taxon>
        <taxon>Mermithida</taxon>
        <taxon>Mermithoidea</taxon>
        <taxon>Mermithidae</taxon>
        <taxon>Romanomermis</taxon>
    </lineage>
</organism>
<evidence type="ECO:0000313" key="3">
    <source>
        <dbReference type="WBParaSite" id="nRc.2.0.1.t21575-RA"/>
    </source>
</evidence>
<protein>
    <submittedName>
        <fullName evidence="3">Uncharacterized protein</fullName>
    </submittedName>
</protein>
<proteinExistence type="predicted"/>
<reference evidence="3" key="1">
    <citation type="submission" date="2022-11" db="UniProtKB">
        <authorList>
            <consortium name="WormBaseParasite"/>
        </authorList>
    </citation>
    <scope>IDENTIFICATION</scope>
</reference>
<dbReference type="AlphaFoldDB" id="A0A915J616"/>
<feature type="region of interest" description="Disordered" evidence="1">
    <location>
        <begin position="78"/>
        <end position="110"/>
    </location>
</feature>
<accession>A0A915J616</accession>